<evidence type="ECO:0000313" key="2">
    <source>
        <dbReference type="EMBL" id="HHI66217.1"/>
    </source>
</evidence>
<protein>
    <submittedName>
        <fullName evidence="2">Uncharacterized protein</fullName>
    </submittedName>
</protein>
<keyword evidence="1" id="KW-0472">Membrane</keyword>
<feature type="transmembrane region" description="Helical" evidence="1">
    <location>
        <begin position="100"/>
        <end position="121"/>
    </location>
</feature>
<comment type="caution">
    <text evidence="2">The sequence shown here is derived from an EMBL/GenBank/DDBJ whole genome shotgun (WGS) entry which is preliminary data.</text>
</comment>
<keyword evidence="1" id="KW-1133">Transmembrane helix</keyword>
<dbReference type="AlphaFoldDB" id="A0A7C5KD23"/>
<reference evidence="2" key="1">
    <citation type="journal article" date="2020" name="mSystems">
        <title>Genome- and Community-Level Interaction Insights into Carbon Utilization and Element Cycling Functions of Hydrothermarchaeota in Hydrothermal Sediment.</title>
        <authorList>
            <person name="Zhou Z."/>
            <person name="Liu Y."/>
            <person name="Xu W."/>
            <person name="Pan J."/>
            <person name="Luo Z.H."/>
            <person name="Li M."/>
        </authorList>
    </citation>
    <scope>NUCLEOTIDE SEQUENCE [LARGE SCALE GENOMIC DNA]</scope>
    <source>
        <strain evidence="2">SpSt-1019</strain>
    </source>
</reference>
<organism evidence="2">
    <name type="scientific">Thermodesulfobium narugense</name>
    <dbReference type="NCBI Taxonomy" id="184064"/>
    <lineage>
        <taxon>Bacteria</taxon>
        <taxon>Pseudomonadati</taxon>
        <taxon>Thermodesulfobiota</taxon>
        <taxon>Thermodesulfobiia</taxon>
        <taxon>Thermodesulfobiales</taxon>
        <taxon>Thermodesulfobiaceae</taxon>
        <taxon>Thermodesulfobium</taxon>
    </lineage>
</organism>
<accession>A0A7C5KD23</accession>
<evidence type="ECO:0000256" key="1">
    <source>
        <dbReference type="SAM" id="Phobius"/>
    </source>
</evidence>
<gene>
    <name evidence="2" type="ORF">ENL70_06700</name>
</gene>
<dbReference type="EMBL" id="DRUY01000227">
    <property type="protein sequence ID" value="HHI66217.1"/>
    <property type="molecule type" value="Genomic_DNA"/>
</dbReference>
<name>A0A7C5KD23_9BACT</name>
<feature type="transmembrane region" description="Helical" evidence="1">
    <location>
        <begin position="141"/>
        <end position="165"/>
    </location>
</feature>
<sequence>MVLVPERNALGIFIFLIFLIFFLFSATIVYYFFEQFSDTFLSTKEAQPFTSELTDIKNSILDTSTAITDGLKLIFYILLGATILSTAFAPSNFFSMLQHFIILIIISSILTYIFGVIYNAIVLEFSKTPDSPMLQTVYSRMASALTDFSVVFTNFNFILIGNLIATIINVLMPKFSGGLDFAGGGQ</sequence>
<feature type="transmembrane region" description="Helical" evidence="1">
    <location>
        <begin position="73"/>
        <end position="93"/>
    </location>
</feature>
<proteinExistence type="predicted"/>
<keyword evidence="1" id="KW-0812">Transmembrane</keyword>
<feature type="transmembrane region" description="Helical" evidence="1">
    <location>
        <begin position="12"/>
        <end position="33"/>
    </location>
</feature>